<keyword evidence="2" id="KW-1185">Reference proteome</keyword>
<dbReference type="AlphaFoldDB" id="A0A9P8PUZ2"/>
<accession>A0A9P8PUZ2</accession>
<evidence type="ECO:0000313" key="2">
    <source>
        <dbReference type="Proteomes" id="UP000788993"/>
    </source>
</evidence>
<proteinExistence type="predicted"/>
<reference evidence="1" key="2">
    <citation type="submission" date="2021-01" db="EMBL/GenBank/DDBJ databases">
        <authorList>
            <person name="Schikora-Tamarit M.A."/>
        </authorList>
    </citation>
    <scope>NUCLEOTIDE SEQUENCE</scope>
    <source>
        <strain evidence="1">NCAIM Y.01608</strain>
    </source>
</reference>
<gene>
    <name evidence="1" type="ORF">OGATHE_000513</name>
</gene>
<sequence>MLMENYRCANCNRHRAAPIEDGVDINLVGDKSNWLGLEIDDRSLDVSVMLVLRGGLIGVIKVESESKSVESE</sequence>
<comment type="caution">
    <text evidence="1">The sequence shown here is derived from an EMBL/GenBank/DDBJ whole genome shotgun (WGS) entry which is preliminary data.</text>
</comment>
<dbReference type="Proteomes" id="UP000788993">
    <property type="component" value="Unassembled WGS sequence"/>
</dbReference>
<dbReference type="EMBL" id="JAEUBD010000095">
    <property type="protein sequence ID" value="KAH3677859.1"/>
    <property type="molecule type" value="Genomic_DNA"/>
</dbReference>
<evidence type="ECO:0000313" key="1">
    <source>
        <dbReference type="EMBL" id="KAH3677859.1"/>
    </source>
</evidence>
<reference evidence="1" key="1">
    <citation type="journal article" date="2021" name="Open Biol.">
        <title>Shared evolutionary footprints suggest mitochondrial oxidative damage underlies multiple complex I losses in fungi.</title>
        <authorList>
            <person name="Schikora-Tamarit M.A."/>
            <person name="Marcet-Houben M."/>
            <person name="Nosek J."/>
            <person name="Gabaldon T."/>
        </authorList>
    </citation>
    <scope>NUCLEOTIDE SEQUENCE</scope>
    <source>
        <strain evidence="1">NCAIM Y.01608</strain>
    </source>
</reference>
<name>A0A9P8PUZ2_9ASCO</name>
<organism evidence="1 2">
    <name type="scientific">Ogataea polymorpha</name>
    <dbReference type="NCBI Taxonomy" id="460523"/>
    <lineage>
        <taxon>Eukaryota</taxon>
        <taxon>Fungi</taxon>
        <taxon>Dikarya</taxon>
        <taxon>Ascomycota</taxon>
        <taxon>Saccharomycotina</taxon>
        <taxon>Pichiomycetes</taxon>
        <taxon>Pichiales</taxon>
        <taxon>Pichiaceae</taxon>
        <taxon>Ogataea</taxon>
    </lineage>
</organism>
<protein>
    <submittedName>
        <fullName evidence="1">Uncharacterized protein</fullName>
    </submittedName>
</protein>